<dbReference type="EMBL" id="JABSWW010000001">
    <property type="protein sequence ID" value="NRT88732.1"/>
    <property type="molecule type" value="Genomic_DNA"/>
</dbReference>
<proteinExistence type="predicted"/>
<organism evidence="1 2">
    <name type="scientific">Clostridium beijerinckii</name>
    <name type="common">Clostridium MP</name>
    <dbReference type="NCBI Taxonomy" id="1520"/>
    <lineage>
        <taxon>Bacteria</taxon>
        <taxon>Bacillati</taxon>
        <taxon>Bacillota</taxon>
        <taxon>Clostridia</taxon>
        <taxon>Eubacteriales</taxon>
        <taxon>Clostridiaceae</taxon>
        <taxon>Clostridium</taxon>
    </lineage>
</organism>
<dbReference type="Proteomes" id="UP001193748">
    <property type="component" value="Unassembled WGS sequence"/>
</dbReference>
<gene>
    <name evidence="1" type="ORF">B0H41_002411</name>
</gene>
<name>A0AAX0B0L5_CLOBE</name>
<dbReference type="AlphaFoldDB" id="A0AAX0B0L5"/>
<comment type="caution">
    <text evidence="1">The sequence shown here is derived from an EMBL/GenBank/DDBJ whole genome shotgun (WGS) entry which is preliminary data.</text>
</comment>
<reference evidence="1" key="1">
    <citation type="submission" date="2020-05" db="EMBL/GenBank/DDBJ databases">
        <authorList>
            <person name="Brown S."/>
            <person name="Huntemann M."/>
            <person name="Clum A."/>
            <person name="Spunde A."/>
            <person name="Palaniappan K."/>
            <person name="Ritter S."/>
            <person name="Mikhailova N."/>
            <person name="Chen I.-M."/>
            <person name="Stamatis D."/>
            <person name="Reddy T."/>
            <person name="O'Malley R."/>
            <person name="Daum C."/>
            <person name="Shapiro N."/>
            <person name="Ivanova N."/>
            <person name="Kyrpides N."/>
            <person name="Woyke T."/>
        </authorList>
    </citation>
    <scope>NUCLEOTIDE SEQUENCE</scope>
    <source>
        <strain evidence="1">DJ080</strain>
    </source>
</reference>
<evidence type="ECO:0000313" key="2">
    <source>
        <dbReference type="Proteomes" id="UP001193748"/>
    </source>
</evidence>
<dbReference type="RefSeq" id="WP_173710931.1">
    <property type="nucleotide sequence ID" value="NZ_JABSWW010000001.1"/>
</dbReference>
<evidence type="ECO:0000313" key="1">
    <source>
        <dbReference type="EMBL" id="NRT88732.1"/>
    </source>
</evidence>
<accession>A0AAX0B0L5</accession>
<reference evidence="1" key="2">
    <citation type="journal article" date="2022" name="Nat. Biotechnol.">
        <title>Carbon-negative production of acetone and isopropanol by gas fermentation at industrial pilot scale.</title>
        <authorList>
            <person name="Liew F.E."/>
            <person name="Nogle R."/>
            <person name="Abdalla T."/>
            <person name="Rasor B.J."/>
            <person name="Canter C."/>
            <person name="Jensen R.O."/>
            <person name="Wang L."/>
            <person name="Strutz J."/>
            <person name="Chirania P."/>
            <person name="De Tissera S."/>
            <person name="Mueller A.P."/>
            <person name="Ruan Z."/>
            <person name="Gao A."/>
            <person name="Tran L."/>
            <person name="Engle N.L."/>
            <person name="Bromley J.C."/>
            <person name="Daniell J."/>
            <person name="Conrado R."/>
            <person name="Tschaplinski T.J."/>
            <person name="Giannone R.J."/>
            <person name="Hettich R.L."/>
            <person name="Karim A.S."/>
            <person name="Simpson S.D."/>
            <person name="Brown S.D."/>
            <person name="Leang C."/>
            <person name="Jewett M.C."/>
            <person name="Kopke M."/>
        </authorList>
    </citation>
    <scope>NUCLEOTIDE SEQUENCE</scope>
    <source>
        <strain evidence="1">DJ080</strain>
    </source>
</reference>
<protein>
    <submittedName>
        <fullName evidence="1">Uncharacterized protein</fullName>
    </submittedName>
</protein>
<sequence>MLKITISYENETDKSKMNEILSFIKPTGPVKSSNNGKYNKVYVNIK</sequence>